<feature type="region of interest" description="Disordered" evidence="1">
    <location>
        <begin position="228"/>
        <end position="251"/>
    </location>
</feature>
<dbReference type="AlphaFoldDB" id="A0A6P1CN61"/>
<name>A0A6P1CN61_9NOCA</name>
<sequence>MITKQALSQILGVEDDAELAREFGFILALPDQVAEEIERYADPEHDDVNVLLQWEGPVKRALDQCWAFTSSIQGPQSHFSKADIVALQACSPILSRARIEPRIEQETLDSLRQSVNEFYEEVIDATGLPPELLSFLLDQLDLIRRALREYAVRGAEALNEALDQSVGALWRHARAGDLGTAAPEAGSPLGRFNRILVQIAAITGVAAGILALPGQVQEAQGVIQEWVSDTSTSETSAGEGDPSEGSSTSSN</sequence>
<dbReference type="EMBL" id="JAAGVB010000011">
    <property type="protein sequence ID" value="NEW32784.1"/>
    <property type="molecule type" value="Genomic_DNA"/>
</dbReference>
<dbReference type="Proteomes" id="UP000471166">
    <property type="component" value="Unassembled WGS sequence"/>
</dbReference>
<accession>A0A6P1CN61</accession>
<evidence type="ECO:0000313" key="2">
    <source>
        <dbReference type="EMBL" id="NEW32784.1"/>
    </source>
</evidence>
<gene>
    <name evidence="2" type="ORF">GV791_09440</name>
</gene>
<evidence type="ECO:0000256" key="1">
    <source>
        <dbReference type="SAM" id="MobiDB-lite"/>
    </source>
</evidence>
<proteinExistence type="predicted"/>
<dbReference type="RefSeq" id="WP_163843649.1">
    <property type="nucleotide sequence ID" value="NZ_JAAGVB010000011.1"/>
</dbReference>
<reference evidence="2 3" key="1">
    <citation type="submission" date="2020-01" db="EMBL/GenBank/DDBJ databases">
        <title>Genetics and antimicrobial susceptibilities of Nocardia species isolated from the soil; a comparison with species isolated from humans.</title>
        <authorList>
            <person name="Carrasco G."/>
            <person name="Monzon S."/>
            <person name="Sansegundo M."/>
            <person name="Garcia E."/>
            <person name="Garrido N."/>
            <person name="Medina M.J."/>
            <person name="Villalon P."/>
            <person name="Ramirez-Arocha A.C."/>
            <person name="Jimenez P."/>
            <person name="Cuesta I."/>
            <person name="Valdezate S."/>
        </authorList>
    </citation>
    <scope>NUCLEOTIDE SEQUENCE [LARGE SCALE GENOMIC DNA]</scope>
    <source>
        <strain evidence="2 3">CNM20110626</strain>
    </source>
</reference>
<organism evidence="2 3">
    <name type="scientific">Nocardia cyriacigeorgica</name>
    <dbReference type="NCBI Taxonomy" id="135487"/>
    <lineage>
        <taxon>Bacteria</taxon>
        <taxon>Bacillati</taxon>
        <taxon>Actinomycetota</taxon>
        <taxon>Actinomycetes</taxon>
        <taxon>Mycobacteriales</taxon>
        <taxon>Nocardiaceae</taxon>
        <taxon>Nocardia</taxon>
    </lineage>
</organism>
<protein>
    <submittedName>
        <fullName evidence="2">Uncharacterized protein</fullName>
    </submittedName>
</protein>
<comment type="caution">
    <text evidence="2">The sequence shown here is derived from an EMBL/GenBank/DDBJ whole genome shotgun (WGS) entry which is preliminary data.</text>
</comment>
<evidence type="ECO:0000313" key="3">
    <source>
        <dbReference type="Proteomes" id="UP000471166"/>
    </source>
</evidence>